<protein>
    <submittedName>
        <fullName evidence="2">DUF3429 domain-containing protein</fullName>
    </submittedName>
</protein>
<accession>A0A970B4G1</accession>
<dbReference type="EMBL" id="JAAVXB010000003">
    <property type="protein sequence ID" value="NKF22297.1"/>
    <property type="molecule type" value="Genomic_DNA"/>
</dbReference>
<dbReference type="Pfam" id="PF11911">
    <property type="entry name" value="DUF3429"/>
    <property type="match status" value="1"/>
</dbReference>
<evidence type="ECO:0000313" key="3">
    <source>
        <dbReference type="Proteomes" id="UP000653472"/>
    </source>
</evidence>
<dbReference type="AlphaFoldDB" id="A0A970B4G1"/>
<feature type="transmembrane region" description="Helical" evidence="1">
    <location>
        <begin position="122"/>
        <end position="140"/>
    </location>
</feature>
<feature type="transmembrane region" description="Helical" evidence="1">
    <location>
        <begin position="69"/>
        <end position="86"/>
    </location>
</feature>
<name>A0A970B4G1_9GAMM</name>
<reference evidence="2" key="1">
    <citation type="submission" date="2020-03" db="EMBL/GenBank/DDBJ databases">
        <title>Solimonas marina sp. nov., isolated from deep seawater of the Pacific Ocean.</title>
        <authorList>
            <person name="Liu X."/>
            <person name="Lai Q."/>
            <person name="Sun F."/>
            <person name="Gai Y."/>
            <person name="Li G."/>
            <person name="Shao Z."/>
        </authorList>
    </citation>
    <scope>NUCLEOTIDE SEQUENCE</scope>
    <source>
        <strain evidence="2">C16B3</strain>
    </source>
</reference>
<organism evidence="2 3">
    <name type="scientific">Solimonas marina</name>
    <dbReference type="NCBI Taxonomy" id="2714601"/>
    <lineage>
        <taxon>Bacteria</taxon>
        <taxon>Pseudomonadati</taxon>
        <taxon>Pseudomonadota</taxon>
        <taxon>Gammaproteobacteria</taxon>
        <taxon>Nevskiales</taxon>
        <taxon>Nevskiaceae</taxon>
        <taxon>Solimonas</taxon>
    </lineage>
</organism>
<keyword evidence="1" id="KW-0812">Transmembrane</keyword>
<sequence length="143" mass="15396">MKLPPLLSALGYAGLLPFFAGPLWMTLSPETVPAWLDPAWQRYAGFIAAFMAGSFWGVALMVSGNPAGLFGACVAAALLVCAWASMLLPSPWALLALAVVFILQALAEIWRERVLDPVGSYFRLRITLTVGVVACLIWRLCLG</sequence>
<feature type="transmembrane region" description="Helical" evidence="1">
    <location>
        <begin position="44"/>
        <end position="62"/>
    </location>
</feature>
<proteinExistence type="predicted"/>
<dbReference type="InterPro" id="IPR021836">
    <property type="entry name" value="DUF3429"/>
</dbReference>
<comment type="caution">
    <text evidence="2">The sequence shown here is derived from an EMBL/GenBank/DDBJ whole genome shotgun (WGS) entry which is preliminary data.</text>
</comment>
<evidence type="ECO:0000256" key="1">
    <source>
        <dbReference type="SAM" id="Phobius"/>
    </source>
</evidence>
<feature type="transmembrane region" description="Helical" evidence="1">
    <location>
        <begin position="92"/>
        <end position="110"/>
    </location>
</feature>
<evidence type="ECO:0000313" key="2">
    <source>
        <dbReference type="EMBL" id="NKF22297.1"/>
    </source>
</evidence>
<keyword evidence="1" id="KW-1133">Transmembrane helix</keyword>
<gene>
    <name evidence="2" type="ORF">G7Y82_08195</name>
</gene>
<dbReference type="Proteomes" id="UP000653472">
    <property type="component" value="Unassembled WGS sequence"/>
</dbReference>
<keyword evidence="3" id="KW-1185">Reference proteome</keyword>
<keyword evidence="1" id="KW-0472">Membrane</keyword>
<dbReference type="RefSeq" id="WP_168147527.1">
    <property type="nucleotide sequence ID" value="NZ_JAAVXB010000003.1"/>
</dbReference>